<proteinExistence type="predicted"/>
<name>A0A2H8TZZ4_9HEMI</name>
<dbReference type="GO" id="GO:0000070">
    <property type="term" value="P:mitotic sister chromatid segregation"/>
    <property type="evidence" value="ECO:0007669"/>
    <property type="project" value="TreeGrafter"/>
</dbReference>
<reference evidence="2" key="1">
    <citation type="submission" date="2017-10" db="EMBL/GenBank/DDBJ databases">
        <title>Transcriptome Assembly of Sugarcane Aphid Adults.</title>
        <authorList>
            <person name="Scully E.D."/>
            <person name="Palmer N.A."/>
            <person name="Geib S.M."/>
            <person name="Sarath G."/>
            <person name="Sattler S.E."/>
        </authorList>
    </citation>
    <scope>NUCLEOTIDE SEQUENCE</scope>
    <source>
        <tissue evidence="2">Whole body</tissue>
    </source>
</reference>
<dbReference type="InterPro" id="IPR011989">
    <property type="entry name" value="ARM-like"/>
</dbReference>
<evidence type="ECO:0000256" key="1">
    <source>
        <dbReference type="SAM" id="MobiDB-lite"/>
    </source>
</evidence>
<feature type="compositionally biased region" description="Basic and acidic residues" evidence="1">
    <location>
        <begin position="596"/>
        <end position="606"/>
    </location>
</feature>
<dbReference type="AlphaFoldDB" id="A0A2H8TZZ4"/>
<dbReference type="InterPro" id="IPR024741">
    <property type="entry name" value="Condensin2_G2"/>
</dbReference>
<dbReference type="GO" id="GO:0000796">
    <property type="term" value="C:condensin complex"/>
    <property type="evidence" value="ECO:0007669"/>
    <property type="project" value="TreeGrafter"/>
</dbReference>
<feature type="compositionally biased region" description="Low complexity" evidence="1">
    <location>
        <begin position="623"/>
        <end position="632"/>
    </location>
</feature>
<dbReference type="Pfam" id="PF12422">
    <property type="entry name" value="Condensin2nSMC"/>
    <property type="match status" value="1"/>
</dbReference>
<evidence type="ECO:0000313" key="2">
    <source>
        <dbReference type="EMBL" id="MBW19895.1"/>
    </source>
</evidence>
<dbReference type="OrthoDB" id="10062843at2759"/>
<sequence>MSEKSFKTVKTKLLECNKLPEPIKDIIKITSNNSLKDLDGNNFNQLWILTHDFVKEMTLVDNITQDEELLLCYQSILNLVNYTVTCADEDIIGAYEQNYLFKTILVFQTFYSTNLKYKFKLDIAKMCCSFWQLITSSPTQNGSDNINLDLILTQNFVFTFNYIFDTIKVTTKKMDMKVLSTLLWEFCKVVSTLSSNINGLNLIVPNLKKLMKCPLFLETETGKLAIADIFTCSQQLFHKFHQTVKQNLPKAKKLEAESYGEIYFISWINSNSSIREVIEEQMFDLISKTLTLKRTGLAFCTYRNALILLQSLQNHRKHLMFSKVITKLYAPVIWRQLTSEFSVIRCNATDILARAYPLEKRGEGREVSSRFLIKQQNAFLDLLVDVCPQVRIAAIKGICSCMRYFWNSFEDDQIIECFKIFIRLIDESIFEVRRVLFYGFCQLLEEFKSHSYFRNPFLITKMKNTFHDENEKVRRAFIHLLLKIKKIDSQSDTKDKINFTKIVDLRDIASALAREDKQNGFLLVDLIFDNFIGSKVADRHTTLTRFYTFYKINPNAFRKLIIYSEKHLDFHNACKLILSLLKTIYNALKKKEERLKNLDKENDMPPKRHKSNDDSDLTNDTHNSSCSSSISNNEDEEQNESNNICCVLDCVHCLMILHRNEFKNEKDHQQLKDIQDSSVICLIKIFKFYKEGDAYYSAVSLASLMPLSKLSAHVSITSTALSTLKQLPYDINQAEEEIDMRKVSCLVYSLCMWKRGYEILQFVNVWFDEAFKTLNLNETQYPDSKIDRGKRVRFKINFDECKPLTGILLINTMLTNLQTQKNTYRF</sequence>
<organism evidence="2">
    <name type="scientific">Melanaphis sacchari</name>
    <dbReference type="NCBI Taxonomy" id="742174"/>
    <lineage>
        <taxon>Eukaryota</taxon>
        <taxon>Metazoa</taxon>
        <taxon>Ecdysozoa</taxon>
        <taxon>Arthropoda</taxon>
        <taxon>Hexapoda</taxon>
        <taxon>Insecta</taxon>
        <taxon>Pterygota</taxon>
        <taxon>Neoptera</taxon>
        <taxon>Paraneoptera</taxon>
        <taxon>Hemiptera</taxon>
        <taxon>Sternorrhyncha</taxon>
        <taxon>Aphidomorpha</taxon>
        <taxon>Aphidoidea</taxon>
        <taxon>Aphididae</taxon>
        <taxon>Aphidini</taxon>
        <taxon>Melanaphis</taxon>
    </lineage>
</organism>
<accession>A0A2H8TZZ4</accession>
<dbReference type="GO" id="GO:0005634">
    <property type="term" value="C:nucleus"/>
    <property type="evidence" value="ECO:0007669"/>
    <property type="project" value="InterPro"/>
</dbReference>
<dbReference type="Gene3D" id="1.25.10.10">
    <property type="entry name" value="Leucine-rich Repeat Variant"/>
    <property type="match status" value="1"/>
</dbReference>
<dbReference type="PANTHER" id="PTHR16199">
    <property type="entry name" value="CONDENSIN-2 COMPLEX SUBUNIT G2"/>
    <property type="match status" value="1"/>
</dbReference>
<dbReference type="EMBL" id="GFXV01008090">
    <property type="protein sequence ID" value="MBW19895.1"/>
    <property type="molecule type" value="Transcribed_RNA"/>
</dbReference>
<dbReference type="PANTHER" id="PTHR16199:SF4">
    <property type="entry name" value="CONDENSIN-2 COMPLEX SUBUNIT G2"/>
    <property type="match status" value="1"/>
</dbReference>
<gene>
    <name evidence="2" type="primary">ncapg2_0</name>
</gene>
<protein>
    <submittedName>
        <fullName evidence="2">Condensin-2 complex subunit G2</fullName>
    </submittedName>
</protein>
<dbReference type="InterPro" id="IPR016024">
    <property type="entry name" value="ARM-type_fold"/>
</dbReference>
<feature type="region of interest" description="Disordered" evidence="1">
    <location>
        <begin position="596"/>
        <end position="636"/>
    </location>
</feature>
<dbReference type="SUPFAM" id="SSF48371">
    <property type="entry name" value="ARM repeat"/>
    <property type="match status" value="1"/>
</dbReference>